<name>A0A7R8UUT9_HERIL</name>
<proteinExistence type="predicted"/>
<feature type="signal peptide" evidence="1">
    <location>
        <begin position="1"/>
        <end position="25"/>
    </location>
</feature>
<dbReference type="Proteomes" id="UP000594454">
    <property type="component" value="Chromosome 4"/>
</dbReference>
<dbReference type="Pfam" id="PF07841">
    <property type="entry name" value="DM4_12"/>
    <property type="match status" value="1"/>
</dbReference>
<evidence type="ECO:0000313" key="3">
    <source>
        <dbReference type="Proteomes" id="UP000594454"/>
    </source>
</evidence>
<dbReference type="EMBL" id="LR899012">
    <property type="protein sequence ID" value="CAD7087080.1"/>
    <property type="molecule type" value="Genomic_DNA"/>
</dbReference>
<keyword evidence="3" id="KW-1185">Reference proteome</keyword>
<gene>
    <name evidence="2" type="ORF">HERILL_LOCUS9806</name>
</gene>
<dbReference type="PANTHER" id="PTHR21398:SF21">
    <property type="entry name" value="AGAP004005-PA"/>
    <property type="match status" value="1"/>
</dbReference>
<sequence>MLVKEKLFIIFYIVFSSLLAEQAESRKGRTLIFPPTSPTRAQLIYGIGIPLPLEYESMTTGYVLKAEYFLPTTAIELRPLKLHPQPVSKRHINSKQSFENNTQHYTDDYNDESTLNYIEDTRNGGSGNIGKYRWAIYRVVETIGARLGLEGRVCMLRSICEAAETPFHYSSGLLGELLHIIMTPSSSNDPISKHSDNEYFHAEYLGRDAYPFE</sequence>
<evidence type="ECO:0000256" key="1">
    <source>
        <dbReference type="SAM" id="SignalP"/>
    </source>
</evidence>
<protein>
    <submittedName>
        <fullName evidence="2">Uncharacterized protein</fullName>
    </submittedName>
</protein>
<accession>A0A7R8UUT9</accession>
<dbReference type="InterPro" id="IPR006631">
    <property type="entry name" value="DM4_12"/>
</dbReference>
<dbReference type="OrthoDB" id="8186940at2759"/>
<reference evidence="2 3" key="1">
    <citation type="submission" date="2020-11" db="EMBL/GenBank/DDBJ databases">
        <authorList>
            <person name="Wallbank WR R."/>
            <person name="Pardo Diaz C."/>
            <person name="Kozak K."/>
            <person name="Martin S."/>
            <person name="Jiggins C."/>
            <person name="Moest M."/>
            <person name="Warren A I."/>
            <person name="Generalovic N T."/>
            <person name="Byers J.R.P. K."/>
            <person name="Montejo-Kovacevich G."/>
            <person name="Yen C E."/>
        </authorList>
    </citation>
    <scope>NUCLEOTIDE SEQUENCE [LARGE SCALE GENOMIC DNA]</scope>
</reference>
<dbReference type="PANTHER" id="PTHR21398">
    <property type="entry name" value="AGAP007094-PA"/>
    <property type="match status" value="1"/>
</dbReference>
<dbReference type="AlphaFoldDB" id="A0A7R8UUT9"/>
<dbReference type="InParanoid" id="A0A7R8UUT9"/>
<feature type="chain" id="PRO_5030541398" evidence="1">
    <location>
        <begin position="26"/>
        <end position="213"/>
    </location>
</feature>
<organism evidence="2 3">
    <name type="scientific">Hermetia illucens</name>
    <name type="common">Black soldier fly</name>
    <dbReference type="NCBI Taxonomy" id="343691"/>
    <lineage>
        <taxon>Eukaryota</taxon>
        <taxon>Metazoa</taxon>
        <taxon>Ecdysozoa</taxon>
        <taxon>Arthropoda</taxon>
        <taxon>Hexapoda</taxon>
        <taxon>Insecta</taxon>
        <taxon>Pterygota</taxon>
        <taxon>Neoptera</taxon>
        <taxon>Endopterygota</taxon>
        <taxon>Diptera</taxon>
        <taxon>Brachycera</taxon>
        <taxon>Stratiomyomorpha</taxon>
        <taxon>Stratiomyidae</taxon>
        <taxon>Hermetiinae</taxon>
        <taxon>Hermetia</taxon>
    </lineage>
</organism>
<evidence type="ECO:0000313" key="2">
    <source>
        <dbReference type="EMBL" id="CAD7087080.1"/>
    </source>
</evidence>
<dbReference type="SMART" id="SM00718">
    <property type="entry name" value="DM4_12"/>
    <property type="match status" value="1"/>
</dbReference>
<keyword evidence="1" id="KW-0732">Signal</keyword>